<gene>
    <name evidence="4" type="ORF">CCO02nite_29960</name>
</gene>
<evidence type="ECO:0000313" key="4">
    <source>
        <dbReference type="EMBL" id="GEL96338.1"/>
    </source>
</evidence>
<evidence type="ECO:0000256" key="1">
    <source>
        <dbReference type="ARBA" id="ARBA00010088"/>
    </source>
</evidence>
<dbReference type="PANTHER" id="PTHR43248:SF2">
    <property type="entry name" value="PROLYL AMINOPEPTIDASE"/>
    <property type="match status" value="1"/>
</dbReference>
<dbReference type="PANTHER" id="PTHR43248">
    <property type="entry name" value="2-SUCCINYL-6-HYDROXY-2,4-CYCLOHEXADIENE-1-CARBOXYLATE SYNTHASE"/>
    <property type="match status" value="1"/>
</dbReference>
<dbReference type="RefSeq" id="WP_146843975.1">
    <property type="nucleotide sequence ID" value="NZ_BJWG01000018.1"/>
</dbReference>
<dbReference type="Gene3D" id="3.40.50.1820">
    <property type="entry name" value="alpha/beta hydrolase"/>
    <property type="match status" value="1"/>
</dbReference>
<dbReference type="OrthoDB" id="9796770at2"/>
<comment type="similarity">
    <text evidence="1">Belongs to the peptidase S33 family.</text>
</comment>
<dbReference type="GO" id="GO:0006508">
    <property type="term" value="P:proteolysis"/>
    <property type="evidence" value="ECO:0007669"/>
    <property type="project" value="InterPro"/>
</dbReference>
<protein>
    <submittedName>
        <fullName evidence="4">Aminopeptidase</fullName>
    </submittedName>
</protein>
<dbReference type="InterPro" id="IPR000073">
    <property type="entry name" value="AB_hydrolase_1"/>
</dbReference>
<sequence length="415" mass="45687">MTMTSRRLQDLTIGDHTLTVPLVWSDPADDRRIDIHAAVVTRDGGESLPYLVFLQGGPGSEAPRAFHSPTAPTWLDAALEHHRVVMIDQRGTGSSTPVGDDDLERGADALAEHLTHLRADSIVRDCEAVREHLGAQTWSVLGQSFGGFTTLAYLSTDATSLEHVYFTGGLSAVGRHPDEVYALTYAKQREASERYYRRFPEHRDAMRRLADLAGNGGIVLPDGEVVSVSRLRSLGMLLGSNDGWQTLWQLLESGPRTNAFRYDLAAALPFSVRNPMYYVLHESSYADGAATDWSAERTEPDDFRADPTLLTGEHVRREWLDTVPGLRPWKDVALALAQVPWPTIYDADAIAASGARGAAAVYVNDLFVPLEYSLDTARLLPGVTPWVTSEHEHSGLRSGDVLSRLVDLAHGRRVR</sequence>
<dbReference type="InterPro" id="IPR051601">
    <property type="entry name" value="Serine_prot/Carboxylest_S33"/>
</dbReference>
<dbReference type="EMBL" id="BJWG01000018">
    <property type="protein sequence ID" value="GEL96338.1"/>
    <property type="molecule type" value="Genomic_DNA"/>
</dbReference>
<evidence type="ECO:0000259" key="3">
    <source>
        <dbReference type="Pfam" id="PF00561"/>
    </source>
</evidence>
<dbReference type="Pfam" id="PF00561">
    <property type="entry name" value="Abhydrolase_1"/>
    <property type="match status" value="1"/>
</dbReference>
<dbReference type="InterPro" id="IPR029058">
    <property type="entry name" value="AB_hydrolase_fold"/>
</dbReference>
<feature type="domain" description="AB hydrolase-1" evidence="3">
    <location>
        <begin position="50"/>
        <end position="190"/>
    </location>
</feature>
<name>A0A511JEB9_9CELL</name>
<keyword evidence="4" id="KW-0645">Protease</keyword>
<keyword evidence="5" id="KW-1185">Reference proteome</keyword>
<keyword evidence="2" id="KW-0378">Hydrolase</keyword>
<dbReference type="GO" id="GO:0004177">
    <property type="term" value="F:aminopeptidase activity"/>
    <property type="evidence" value="ECO:0007669"/>
    <property type="project" value="UniProtKB-KW"/>
</dbReference>
<dbReference type="Proteomes" id="UP000321720">
    <property type="component" value="Unassembled WGS sequence"/>
</dbReference>
<dbReference type="InterPro" id="IPR002410">
    <property type="entry name" value="Peptidase_S33"/>
</dbReference>
<proteinExistence type="inferred from homology"/>
<dbReference type="SUPFAM" id="SSF53474">
    <property type="entry name" value="alpha/beta-Hydrolases"/>
    <property type="match status" value="1"/>
</dbReference>
<reference evidence="4 5" key="1">
    <citation type="submission" date="2019-07" db="EMBL/GenBank/DDBJ databases">
        <title>Whole genome shotgun sequence of Cellulomonas composti NBRC 100758.</title>
        <authorList>
            <person name="Hosoyama A."/>
            <person name="Uohara A."/>
            <person name="Ohji S."/>
            <person name="Ichikawa N."/>
        </authorList>
    </citation>
    <scope>NUCLEOTIDE SEQUENCE [LARGE SCALE GENOMIC DNA]</scope>
    <source>
        <strain evidence="4 5">NBRC 100758</strain>
    </source>
</reference>
<organism evidence="4 5">
    <name type="scientific">Cellulomonas composti</name>
    <dbReference type="NCBI Taxonomy" id="266130"/>
    <lineage>
        <taxon>Bacteria</taxon>
        <taxon>Bacillati</taxon>
        <taxon>Actinomycetota</taxon>
        <taxon>Actinomycetes</taxon>
        <taxon>Micrococcales</taxon>
        <taxon>Cellulomonadaceae</taxon>
        <taxon>Cellulomonas</taxon>
    </lineage>
</organism>
<comment type="caution">
    <text evidence="4">The sequence shown here is derived from an EMBL/GenBank/DDBJ whole genome shotgun (WGS) entry which is preliminary data.</text>
</comment>
<dbReference type="PRINTS" id="PR00793">
    <property type="entry name" value="PROAMNOPTASE"/>
</dbReference>
<evidence type="ECO:0000313" key="5">
    <source>
        <dbReference type="Proteomes" id="UP000321720"/>
    </source>
</evidence>
<dbReference type="AlphaFoldDB" id="A0A511JEB9"/>
<keyword evidence="4" id="KW-0031">Aminopeptidase</keyword>
<accession>A0A511JEB9</accession>
<evidence type="ECO:0000256" key="2">
    <source>
        <dbReference type="ARBA" id="ARBA00022801"/>
    </source>
</evidence>